<dbReference type="InterPro" id="IPR001466">
    <property type="entry name" value="Beta-lactam-related"/>
</dbReference>
<organism evidence="2">
    <name type="scientific">Caldilineaceae bacterium SB0675_bin_29</name>
    <dbReference type="NCBI Taxonomy" id="2605266"/>
    <lineage>
        <taxon>Bacteria</taxon>
        <taxon>Bacillati</taxon>
        <taxon>Chloroflexota</taxon>
        <taxon>Caldilineae</taxon>
        <taxon>Caldilineales</taxon>
        <taxon>Caldilineaceae</taxon>
    </lineage>
</organism>
<protein>
    <submittedName>
        <fullName evidence="2">Beta-lactamase family protein</fullName>
    </submittedName>
</protein>
<comment type="caution">
    <text evidence="2">The sequence shown here is derived from an EMBL/GenBank/DDBJ whole genome shotgun (WGS) entry which is preliminary data.</text>
</comment>
<feature type="non-terminal residue" evidence="2">
    <location>
        <position position="179"/>
    </location>
</feature>
<dbReference type="PANTHER" id="PTHR43283">
    <property type="entry name" value="BETA-LACTAMASE-RELATED"/>
    <property type="match status" value="1"/>
</dbReference>
<dbReference type="InterPro" id="IPR012338">
    <property type="entry name" value="Beta-lactam/transpept-like"/>
</dbReference>
<reference evidence="2" key="1">
    <citation type="submission" date="2019-09" db="EMBL/GenBank/DDBJ databases">
        <title>Characterisation of the sponge microbiome using genome-centric metagenomics.</title>
        <authorList>
            <person name="Engelberts J.P."/>
            <person name="Robbins S.J."/>
            <person name="De Goeij J.M."/>
            <person name="Aranda M."/>
            <person name="Bell S.C."/>
            <person name="Webster N.S."/>
        </authorList>
    </citation>
    <scope>NUCLEOTIDE SEQUENCE</scope>
    <source>
        <strain evidence="2">SB0675_bin_29</strain>
    </source>
</reference>
<feature type="domain" description="Beta-lactamase-related" evidence="1">
    <location>
        <begin position="19"/>
        <end position="179"/>
    </location>
</feature>
<proteinExistence type="predicted"/>
<dbReference type="AlphaFoldDB" id="A0A6B1G5K0"/>
<dbReference type="EMBL" id="VYDA01000236">
    <property type="protein sequence ID" value="MYH61384.1"/>
    <property type="molecule type" value="Genomic_DNA"/>
</dbReference>
<dbReference type="SUPFAM" id="SSF56601">
    <property type="entry name" value="beta-lactamase/transpeptidase-like"/>
    <property type="match status" value="1"/>
</dbReference>
<dbReference type="InterPro" id="IPR050789">
    <property type="entry name" value="Diverse_Enzym_Activities"/>
</dbReference>
<dbReference type="Gene3D" id="3.40.710.10">
    <property type="entry name" value="DD-peptidase/beta-lactamase superfamily"/>
    <property type="match status" value="1"/>
</dbReference>
<evidence type="ECO:0000313" key="2">
    <source>
        <dbReference type="EMBL" id="MYH61384.1"/>
    </source>
</evidence>
<sequence length="179" mass="20422">MTTPQPQRVGFCAQRLARVDKLLQRYVDNGQLAGASGLIYRRGETAYCNVFGHRELETGQPMTEDTIFRIYSMTKPITAVAALMLFEEGHFLLDDPVAGYLPEFSDTQVCTGDLRNLVPPHRPPSIKDLFMHTAGLSYGWYQDSPVENLYRQTFERREELNLEEFVHKLASLPLLYHPG</sequence>
<evidence type="ECO:0000259" key="1">
    <source>
        <dbReference type="Pfam" id="PF00144"/>
    </source>
</evidence>
<name>A0A6B1G5K0_9CHLR</name>
<gene>
    <name evidence="2" type="ORF">F4148_06355</name>
</gene>
<accession>A0A6B1G5K0</accession>
<dbReference type="PANTHER" id="PTHR43283:SF3">
    <property type="entry name" value="BETA-LACTAMASE FAMILY PROTEIN (AFU_ORTHOLOGUE AFUA_5G07500)"/>
    <property type="match status" value="1"/>
</dbReference>
<dbReference type="Pfam" id="PF00144">
    <property type="entry name" value="Beta-lactamase"/>
    <property type="match status" value="1"/>
</dbReference>